<evidence type="ECO:0000313" key="3">
    <source>
        <dbReference type="EMBL" id="GAA5169355.1"/>
    </source>
</evidence>
<sequence length="365" mass="39598">MTSATDAPVHWDAATNAYRVTGFEEVTGVLRGSGWSSDPRNGEWANEALRELPQGSLLLMDPPEHTRLRRLLAPAFTPRAIEALRPRVAAVVDAVLDDLFADGPEVDVFTEVAAPVPLAVICELFDVGTEGAELFAAQTSNLVRLLEFNPTRDDLMRSATASTEVMLFLTPLLVERSDRPGNDLISELLGLEGLTLDEVLATCILLLAAGHETTTNLITTGTHELLRHPEQVPHLLADPARAVEELIRFTGPVKALVRTAVAEQRVGGARIGAGQTVVLDLHAANRDPRRFDHPDRLDLTRVPAGHLGFGGGIHFCLGAALARLEATEMLPRLFSRYPGLRPVDEAPRWRPSTAFHALEELAVTG</sequence>
<keyword evidence="2" id="KW-0479">Metal-binding</keyword>
<dbReference type="PANTHER" id="PTHR46696:SF1">
    <property type="entry name" value="CYTOCHROME P450 YJIB-RELATED"/>
    <property type="match status" value="1"/>
</dbReference>
<evidence type="ECO:0000313" key="4">
    <source>
        <dbReference type="Proteomes" id="UP001428817"/>
    </source>
</evidence>
<dbReference type="PROSITE" id="PS00086">
    <property type="entry name" value="CYTOCHROME_P450"/>
    <property type="match status" value="1"/>
</dbReference>
<evidence type="ECO:0000256" key="1">
    <source>
        <dbReference type="ARBA" id="ARBA00010617"/>
    </source>
</evidence>
<dbReference type="PANTHER" id="PTHR46696">
    <property type="entry name" value="P450, PUTATIVE (EUROFUNG)-RELATED"/>
    <property type="match status" value="1"/>
</dbReference>
<keyword evidence="2" id="KW-0349">Heme</keyword>
<keyword evidence="4" id="KW-1185">Reference proteome</keyword>
<dbReference type="InterPro" id="IPR036396">
    <property type="entry name" value="Cyt_P450_sf"/>
</dbReference>
<comment type="caution">
    <text evidence="3">The sequence shown here is derived from an EMBL/GenBank/DDBJ whole genome shotgun (WGS) entry which is preliminary data.</text>
</comment>
<gene>
    <name evidence="3" type="ORF">GCM10023321_64810</name>
</gene>
<dbReference type="InterPro" id="IPR001128">
    <property type="entry name" value="Cyt_P450"/>
</dbReference>
<dbReference type="CDD" id="cd20625">
    <property type="entry name" value="CYP164-like"/>
    <property type="match status" value="1"/>
</dbReference>
<dbReference type="Pfam" id="PF00067">
    <property type="entry name" value="p450"/>
    <property type="match status" value="2"/>
</dbReference>
<dbReference type="PRINTS" id="PR00359">
    <property type="entry name" value="BP450"/>
</dbReference>
<protein>
    <submittedName>
        <fullName evidence="3">Cytochrome P450</fullName>
    </submittedName>
</protein>
<accession>A0ABP9QYU1</accession>
<keyword evidence="2" id="KW-0408">Iron</keyword>
<dbReference type="InterPro" id="IPR002397">
    <property type="entry name" value="Cyt_P450_B"/>
</dbReference>
<dbReference type="SUPFAM" id="SSF48264">
    <property type="entry name" value="Cytochrome P450"/>
    <property type="match status" value="1"/>
</dbReference>
<name>A0ABP9QYU1_9PSEU</name>
<dbReference type="InterPro" id="IPR017972">
    <property type="entry name" value="Cyt_P450_CS"/>
</dbReference>
<dbReference type="Proteomes" id="UP001428817">
    <property type="component" value="Unassembled WGS sequence"/>
</dbReference>
<dbReference type="RefSeq" id="WP_185063451.1">
    <property type="nucleotide sequence ID" value="NZ_BAABJP010000043.1"/>
</dbReference>
<evidence type="ECO:0000256" key="2">
    <source>
        <dbReference type="RuleBase" id="RU000461"/>
    </source>
</evidence>
<keyword evidence="2" id="KW-0560">Oxidoreductase</keyword>
<keyword evidence="2" id="KW-0503">Monooxygenase</keyword>
<proteinExistence type="inferred from homology"/>
<dbReference type="EMBL" id="BAABJP010000043">
    <property type="protein sequence ID" value="GAA5169355.1"/>
    <property type="molecule type" value="Genomic_DNA"/>
</dbReference>
<organism evidence="3 4">
    <name type="scientific">Pseudonocardia eucalypti</name>
    <dbReference type="NCBI Taxonomy" id="648755"/>
    <lineage>
        <taxon>Bacteria</taxon>
        <taxon>Bacillati</taxon>
        <taxon>Actinomycetota</taxon>
        <taxon>Actinomycetes</taxon>
        <taxon>Pseudonocardiales</taxon>
        <taxon>Pseudonocardiaceae</taxon>
        <taxon>Pseudonocardia</taxon>
    </lineage>
</organism>
<reference evidence="4" key="1">
    <citation type="journal article" date="2019" name="Int. J. Syst. Evol. Microbiol.">
        <title>The Global Catalogue of Microorganisms (GCM) 10K type strain sequencing project: providing services to taxonomists for standard genome sequencing and annotation.</title>
        <authorList>
            <consortium name="The Broad Institute Genomics Platform"/>
            <consortium name="The Broad Institute Genome Sequencing Center for Infectious Disease"/>
            <person name="Wu L."/>
            <person name="Ma J."/>
        </authorList>
    </citation>
    <scope>NUCLEOTIDE SEQUENCE [LARGE SCALE GENOMIC DNA]</scope>
    <source>
        <strain evidence="4">JCM 18303</strain>
    </source>
</reference>
<comment type="similarity">
    <text evidence="1 2">Belongs to the cytochrome P450 family.</text>
</comment>
<dbReference type="Gene3D" id="1.10.630.10">
    <property type="entry name" value="Cytochrome P450"/>
    <property type="match status" value="1"/>
</dbReference>